<feature type="compositionally biased region" description="Basic and acidic residues" evidence="1">
    <location>
        <begin position="84"/>
        <end position="95"/>
    </location>
</feature>
<evidence type="ECO:0000313" key="3">
    <source>
        <dbReference type="EMBL" id="MFC5498423.1"/>
    </source>
</evidence>
<keyword evidence="2" id="KW-0732">Signal</keyword>
<feature type="compositionally biased region" description="Low complexity" evidence="1">
    <location>
        <begin position="25"/>
        <end position="38"/>
    </location>
</feature>
<gene>
    <name evidence="3" type="ORF">ACFPOE_12835</name>
</gene>
<comment type="caution">
    <text evidence="3">The sequence shown here is derived from an EMBL/GenBank/DDBJ whole genome shotgun (WGS) entry which is preliminary data.</text>
</comment>
<organism evidence="3 4">
    <name type="scientific">Caenimonas terrae</name>
    <dbReference type="NCBI Taxonomy" id="696074"/>
    <lineage>
        <taxon>Bacteria</taxon>
        <taxon>Pseudomonadati</taxon>
        <taxon>Pseudomonadota</taxon>
        <taxon>Betaproteobacteria</taxon>
        <taxon>Burkholderiales</taxon>
        <taxon>Comamonadaceae</taxon>
        <taxon>Caenimonas</taxon>
    </lineage>
</organism>
<feature type="signal peptide" evidence="2">
    <location>
        <begin position="1"/>
        <end position="20"/>
    </location>
</feature>
<protein>
    <recommendedName>
        <fullName evidence="5">DUF4148 domain-containing protein</fullName>
    </recommendedName>
</protein>
<dbReference type="Proteomes" id="UP001596037">
    <property type="component" value="Unassembled WGS sequence"/>
</dbReference>
<sequence>MKFHTLALAAALAFGGVAFAASNDTATAPSTPVASTSVKVKHHASRHAVRRVTKKHHRAMTTAKRHHGREYMASSTNSDLSNDTSREARMDEALRKFRTSHS</sequence>
<reference evidence="4" key="1">
    <citation type="journal article" date="2019" name="Int. J. Syst. Evol. Microbiol.">
        <title>The Global Catalogue of Microorganisms (GCM) 10K type strain sequencing project: providing services to taxonomists for standard genome sequencing and annotation.</title>
        <authorList>
            <consortium name="The Broad Institute Genomics Platform"/>
            <consortium name="The Broad Institute Genome Sequencing Center for Infectious Disease"/>
            <person name="Wu L."/>
            <person name="Ma J."/>
        </authorList>
    </citation>
    <scope>NUCLEOTIDE SEQUENCE [LARGE SCALE GENOMIC DNA]</scope>
    <source>
        <strain evidence="4">CCUG 57401</strain>
    </source>
</reference>
<evidence type="ECO:0000256" key="1">
    <source>
        <dbReference type="SAM" id="MobiDB-lite"/>
    </source>
</evidence>
<proteinExistence type="predicted"/>
<accession>A0ABW0NEU2</accession>
<keyword evidence="4" id="KW-1185">Reference proteome</keyword>
<evidence type="ECO:0000313" key="4">
    <source>
        <dbReference type="Proteomes" id="UP001596037"/>
    </source>
</evidence>
<evidence type="ECO:0000256" key="2">
    <source>
        <dbReference type="SAM" id="SignalP"/>
    </source>
</evidence>
<feature type="compositionally biased region" description="Low complexity" evidence="1">
    <location>
        <begin position="74"/>
        <end position="83"/>
    </location>
</feature>
<name>A0ABW0NEU2_9BURK</name>
<feature type="compositionally biased region" description="Basic residues" evidence="1">
    <location>
        <begin position="39"/>
        <end position="68"/>
    </location>
</feature>
<feature type="region of interest" description="Disordered" evidence="1">
    <location>
        <begin position="25"/>
        <end position="102"/>
    </location>
</feature>
<evidence type="ECO:0008006" key="5">
    <source>
        <dbReference type="Google" id="ProtNLM"/>
    </source>
</evidence>
<dbReference type="RefSeq" id="WP_376850476.1">
    <property type="nucleotide sequence ID" value="NZ_JBHSMF010000006.1"/>
</dbReference>
<dbReference type="EMBL" id="JBHSMF010000006">
    <property type="protein sequence ID" value="MFC5498423.1"/>
    <property type="molecule type" value="Genomic_DNA"/>
</dbReference>
<feature type="chain" id="PRO_5045810414" description="DUF4148 domain-containing protein" evidence="2">
    <location>
        <begin position="21"/>
        <end position="102"/>
    </location>
</feature>